<reference evidence="2" key="1">
    <citation type="submission" date="2023-03" db="EMBL/GenBank/DDBJ databases">
        <title>Massive genome expansion in bonnet fungi (Mycena s.s.) driven by repeated elements and novel gene families across ecological guilds.</title>
        <authorList>
            <consortium name="Lawrence Berkeley National Laboratory"/>
            <person name="Harder C.B."/>
            <person name="Miyauchi S."/>
            <person name="Viragh M."/>
            <person name="Kuo A."/>
            <person name="Thoen E."/>
            <person name="Andreopoulos B."/>
            <person name="Lu D."/>
            <person name="Skrede I."/>
            <person name="Drula E."/>
            <person name="Henrissat B."/>
            <person name="Morin E."/>
            <person name="Kohler A."/>
            <person name="Barry K."/>
            <person name="LaButti K."/>
            <person name="Morin E."/>
            <person name="Salamov A."/>
            <person name="Lipzen A."/>
            <person name="Mereny Z."/>
            <person name="Hegedus B."/>
            <person name="Baldrian P."/>
            <person name="Stursova M."/>
            <person name="Weitz H."/>
            <person name="Taylor A."/>
            <person name="Grigoriev I.V."/>
            <person name="Nagy L.G."/>
            <person name="Martin F."/>
            <person name="Kauserud H."/>
        </authorList>
    </citation>
    <scope>NUCLEOTIDE SEQUENCE</scope>
    <source>
        <strain evidence="2">CBHHK188m</strain>
    </source>
</reference>
<evidence type="ECO:0000313" key="3">
    <source>
        <dbReference type="Proteomes" id="UP001215280"/>
    </source>
</evidence>
<keyword evidence="1" id="KW-1133">Transmembrane helix</keyword>
<name>A0AAD7K2R3_9AGAR</name>
<dbReference type="EMBL" id="JARJLG010000014">
    <property type="protein sequence ID" value="KAJ7775692.1"/>
    <property type="molecule type" value="Genomic_DNA"/>
</dbReference>
<sequence>MLTCILWRRLTAGKLVFAVLVVISPIAARFLWMKGPRHVLRPFLKFLRPSKKYRTYLNALEEAQYWAAAELHGRRLRSSDARFAGSRGGEKAHIPVITSYTPALLPYYRQVQRSGRNLIPEYYLSLRSLCKWHRMVFPGPWHPTVAQASRMRQAFSVADLQEIHRISQMVPDEKVFGEKARWKPKYHGIWMGWLARDERRMHVVFEA</sequence>
<organism evidence="2 3">
    <name type="scientific">Mycena maculata</name>
    <dbReference type="NCBI Taxonomy" id="230809"/>
    <lineage>
        <taxon>Eukaryota</taxon>
        <taxon>Fungi</taxon>
        <taxon>Dikarya</taxon>
        <taxon>Basidiomycota</taxon>
        <taxon>Agaricomycotina</taxon>
        <taxon>Agaricomycetes</taxon>
        <taxon>Agaricomycetidae</taxon>
        <taxon>Agaricales</taxon>
        <taxon>Marasmiineae</taxon>
        <taxon>Mycenaceae</taxon>
        <taxon>Mycena</taxon>
    </lineage>
</organism>
<keyword evidence="3" id="KW-1185">Reference proteome</keyword>
<dbReference type="AlphaFoldDB" id="A0AAD7K2R3"/>
<evidence type="ECO:0000256" key="1">
    <source>
        <dbReference type="SAM" id="Phobius"/>
    </source>
</evidence>
<comment type="caution">
    <text evidence="2">The sequence shown here is derived from an EMBL/GenBank/DDBJ whole genome shotgun (WGS) entry which is preliminary data.</text>
</comment>
<dbReference type="Proteomes" id="UP001215280">
    <property type="component" value="Unassembled WGS sequence"/>
</dbReference>
<keyword evidence="1" id="KW-0472">Membrane</keyword>
<gene>
    <name evidence="2" type="ORF">DFH07DRAFT_799435</name>
</gene>
<keyword evidence="1" id="KW-0812">Transmembrane</keyword>
<accession>A0AAD7K2R3</accession>
<proteinExistence type="predicted"/>
<feature type="transmembrane region" description="Helical" evidence="1">
    <location>
        <begin position="12"/>
        <end position="32"/>
    </location>
</feature>
<protein>
    <submittedName>
        <fullName evidence="2">Uncharacterized protein</fullName>
    </submittedName>
</protein>
<evidence type="ECO:0000313" key="2">
    <source>
        <dbReference type="EMBL" id="KAJ7775692.1"/>
    </source>
</evidence>